<dbReference type="EMBL" id="JXTC01000211">
    <property type="protein sequence ID" value="PON81646.1"/>
    <property type="molecule type" value="Genomic_DNA"/>
</dbReference>
<protein>
    <submittedName>
        <fullName evidence="1">Uncharacterized protein</fullName>
    </submittedName>
</protein>
<dbReference type="InParanoid" id="A0A2P5E7Z1"/>
<keyword evidence="2" id="KW-1185">Reference proteome</keyword>
<proteinExistence type="predicted"/>
<name>A0A2P5E7Z1_TREOI</name>
<reference evidence="2" key="1">
    <citation type="submission" date="2016-06" db="EMBL/GenBank/DDBJ databases">
        <title>Parallel loss of symbiosis genes in relatives of nitrogen-fixing non-legume Parasponia.</title>
        <authorList>
            <person name="Van Velzen R."/>
            <person name="Holmer R."/>
            <person name="Bu F."/>
            <person name="Rutten L."/>
            <person name="Van Zeijl A."/>
            <person name="Liu W."/>
            <person name="Santuari L."/>
            <person name="Cao Q."/>
            <person name="Sharma T."/>
            <person name="Shen D."/>
            <person name="Roswanjaya Y."/>
            <person name="Wardhani T."/>
            <person name="Kalhor M.S."/>
            <person name="Jansen J."/>
            <person name="Van den Hoogen J."/>
            <person name="Gungor B."/>
            <person name="Hartog M."/>
            <person name="Hontelez J."/>
            <person name="Verver J."/>
            <person name="Yang W.-C."/>
            <person name="Schijlen E."/>
            <person name="Repin R."/>
            <person name="Schilthuizen M."/>
            <person name="Schranz E."/>
            <person name="Heidstra R."/>
            <person name="Miyata K."/>
            <person name="Fedorova E."/>
            <person name="Kohlen W."/>
            <person name="Bisseling T."/>
            <person name="Smit S."/>
            <person name="Geurts R."/>
        </authorList>
    </citation>
    <scope>NUCLEOTIDE SEQUENCE [LARGE SCALE GENOMIC DNA]</scope>
    <source>
        <strain evidence="2">cv. RG33-2</strain>
    </source>
</reference>
<dbReference type="AlphaFoldDB" id="A0A2P5E7Z1"/>
<gene>
    <name evidence="1" type="ORF">TorRG33x02_225390</name>
</gene>
<evidence type="ECO:0000313" key="2">
    <source>
        <dbReference type="Proteomes" id="UP000237000"/>
    </source>
</evidence>
<accession>A0A2P5E7Z1</accession>
<comment type="caution">
    <text evidence="1">The sequence shown here is derived from an EMBL/GenBank/DDBJ whole genome shotgun (WGS) entry which is preliminary data.</text>
</comment>
<sequence>MRQGHNYASQGQLRAVGEAHGHLPGAQPHTFFCLEARKDGLLHLLYYVASR</sequence>
<organism evidence="1 2">
    <name type="scientific">Trema orientale</name>
    <name type="common">Charcoal tree</name>
    <name type="synonym">Celtis orientalis</name>
    <dbReference type="NCBI Taxonomy" id="63057"/>
    <lineage>
        <taxon>Eukaryota</taxon>
        <taxon>Viridiplantae</taxon>
        <taxon>Streptophyta</taxon>
        <taxon>Embryophyta</taxon>
        <taxon>Tracheophyta</taxon>
        <taxon>Spermatophyta</taxon>
        <taxon>Magnoliopsida</taxon>
        <taxon>eudicotyledons</taxon>
        <taxon>Gunneridae</taxon>
        <taxon>Pentapetalae</taxon>
        <taxon>rosids</taxon>
        <taxon>fabids</taxon>
        <taxon>Rosales</taxon>
        <taxon>Cannabaceae</taxon>
        <taxon>Trema</taxon>
    </lineage>
</organism>
<evidence type="ECO:0000313" key="1">
    <source>
        <dbReference type="EMBL" id="PON81646.1"/>
    </source>
</evidence>
<dbReference type="Proteomes" id="UP000237000">
    <property type="component" value="Unassembled WGS sequence"/>
</dbReference>
<feature type="non-terminal residue" evidence="1">
    <location>
        <position position="51"/>
    </location>
</feature>